<keyword evidence="2" id="KW-1185">Reference proteome</keyword>
<proteinExistence type="predicted"/>
<evidence type="ECO:0000313" key="2">
    <source>
        <dbReference type="Proteomes" id="UP001451303"/>
    </source>
</evidence>
<protein>
    <submittedName>
        <fullName evidence="1">Uncharacterized protein</fullName>
    </submittedName>
</protein>
<dbReference type="Proteomes" id="UP001451303">
    <property type="component" value="Unassembled WGS sequence"/>
</dbReference>
<sequence>MGVFTSKALDRDLVLIHIHIRESCKSEKLKRYITSPYLNLTKVFKEASAFSGILAATSDSRGSRSKIGLLSRTCDEREL</sequence>
<name>A0ABR3DI78_NEUIN</name>
<gene>
    <name evidence="1" type="ORF">QR685DRAFT_570977</name>
</gene>
<comment type="caution">
    <text evidence="1">The sequence shown here is derived from an EMBL/GenBank/DDBJ whole genome shotgun (WGS) entry which is preliminary data.</text>
</comment>
<organism evidence="1 2">
    <name type="scientific">Neurospora intermedia</name>
    <dbReference type="NCBI Taxonomy" id="5142"/>
    <lineage>
        <taxon>Eukaryota</taxon>
        <taxon>Fungi</taxon>
        <taxon>Dikarya</taxon>
        <taxon>Ascomycota</taxon>
        <taxon>Pezizomycotina</taxon>
        <taxon>Sordariomycetes</taxon>
        <taxon>Sordariomycetidae</taxon>
        <taxon>Sordariales</taxon>
        <taxon>Sordariaceae</taxon>
        <taxon>Neurospora</taxon>
    </lineage>
</organism>
<accession>A0ABR3DI78</accession>
<dbReference type="EMBL" id="JAVLET010000003">
    <property type="protein sequence ID" value="KAL0472381.1"/>
    <property type="molecule type" value="Genomic_DNA"/>
</dbReference>
<reference evidence="1 2" key="1">
    <citation type="submission" date="2023-09" db="EMBL/GenBank/DDBJ databases">
        <title>Multi-omics analysis of a traditional fermented food reveals byproduct-associated fungal strains for waste-to-food upcycling.</title>
        <authorList>
            <consortium name="Lawrence Berkeley National Laboratory"/>
            <person name="Rekdal V.M."/>
            <person name="Villalobos-Escobedo J.M."/>
            <person name="Rodriguez-Valeron N."/>
            <person name="Garcia M.O."/>
            <person name="Vasquez D.P."/>
            <person name="Damayanti I."/>
            <person name="Sorensen P.M."/>
            <person name="Baidoo E.E."/>
            <person name="De Carvalho A.C."/>
            <person name="Riley R."/>
            <person name="Lipzen A."/>
            <person name="He G."/>
            <person name="Yan M."/>
            <person name="Haridas S."/>
            <person name="Daum C."/>
            <person name="Yoshinaga Y."/>
            <person name="Ng V."/>
            <person name="Grigoriev I.V."/>
            <person name="Munk R."/>
            <person name="Nuraida L."/>
            <person name="Wijaya C.H."/>
            <person name="Morales P.-C."/>
            <person name="Keasling J.D."/>
        </authorList>
    </citation>
    <scope>NUCLEOTIDE SEQUENCE [LARGE SCALE GENOMIC DNA]</scope>
    <source>
        <strain evidence="1 2">FGSC 2613</strain>
    </source>
</reference>
<evidence type="ECO:0000313" key="1">
    <source>
        <dbReference type="EMBL" id="KAL0472381.1"/>
    </source>
</evidence>